<keyword evidence="7" id="KW-0325">Glycoprotein</keyword>
<comment type="similarity">
    <text evidence="3">Belongs to the peptidase M28 family.</text>
</comment>
<feature type="transmembrane region" description="Helical" evidence="9">
    <location>
        <begin position="490"/>
        <end position="513"/>
    </location>
</feature>
<keyword evidence="12" id="KW-1185">Reference proteome</keyword>
<dbReference type="InterPro" id="IPR045175">
    <property type="entry name" value="M28_fam"/>
</dbReference>
<evidence type="ECO:0000256" key="8">
    <source>
        <dbReference type="ARBA" id="ARBA00031512"/>
    </source>
</evidence>
<reference evidence="11" key="1">
    <citation type="submission" date="2022-09" db="EMBL/GenBank/DDBJ databases">
        <title>Novel Mycoplasma species identified in domestic and wild animals.</title>
        <authorList>
            <person name="Volokhov D.V."/>
            <person name="Furtak V.A."/>
            <person name="Zagorodnyaya T.A."/>
        </authorList>
    </citation>
    <scope>NUCLEOTIDE SEQUENCE</scope>
    <source>
        <strain evidence="11">Oakley</strain>
    </source>
</reference>
<gene>
    <name evidence="11" type="ORF">N7548_05755</name>
</gene>
<dbReference type="PANTHER" id="PTHR12147:SF58">
    <property type="entry name" value="VACUOLAR MEMBRANE PROTEASE"/>
    <property type="match status" value="1"/>
</dbReference>
<evidence type="ECO:0000256" key="1">
    <source>
        <dbReference type="ARBA" id="ARBA00003273"/>
    </source>
</evidence>
<dbReference type="RefSeq" id="WP_263608516.1">
    <property type="nucleotide sequence ID" value="NZ_JAOVQM010000003.1"/>
</dbReference>
<dbReference type="Gene3D" id="3.40.630.10">
    <property type="entry name" value="Zn peptidases"/>
    <property type="match status" value="1"/>
</dbReference>
<feature type="transmembrane region" description="Helical" evidence="9">
    <location>
        <begin position="437"/>
        <end position="456"/>
    </location>
</feature>
<dbReference type="PANTHER" id="PTHR12147">
    <property type="entry name" value="METALLOPEPTIDASE M28 FAMILY MEMBER"/>
    <property type="match status" value="1"/>
</dbReference>
<comment type="subcellular location">
    <subcellularLocation>
        <location evidence="2">Vacuole membrane</location>
        <topology evidence="2">Multi-pass membrane protein</topology>
    </subcellularLocation>
</comment>
<dbReference type="Proteomes" id="UP001177160">
    <property type="component" value="Unassembled WGS sequence"/>
</dbReference>
<protein>
    <recommendedName>
        <fullName evidence="4">Vacuolar membrane protease</fullName>
    </recommendedName>
    <alternativeName>
        <fullName evidence="8">FXNA-related family protease 1</fullName>
    </alternativeName>
</protein>
<evidence type="ECO:0000256" key="2">
    <source>
        <dbReference type="ARBA" id="ARBA00004128"/>
    </source>
</evidence>
<name>A0ABT2Y6G6_9MOLU</name>
<evidence type="ECO:0000256" key="5">
    <source>
        <dbReference type="ARBA" id="ARBA00022554"/>
    </source>
</evidence>
<accession>A0ABT2Y6G6</accession>
<feature type="domain" description="Peptidase M28" evidence="10">
    <location>
        <begin position="100"/>
        <end position="292"/>
    </location>
</feature>
<feature type="transmembrane region" description="Helical" evidence="9">
    <location>
        <begin position="408"/>
        <end position="425"/>
    </location>
</feature>
<organism evidence="11 12">
    <name type="scientific">Paracholeplasma manati</name>
    <dbReference type="NCBI Taxonomy" id="591373"/>
    <lineage>
        <taxon>Bacteria</taxon>
        <taxon>Bacillati</taxon>
        <taxon>Mycoplasmatota</taxon>
        <taxon>Mollicutes</taxon>
        <taxon>Acholeplasmatales</taxon>
        <taxon>Acholeplasmataceae</taxon>
        <taxon>Paracholeplasma</taxon>
    </lineage>
</organism>
<feature type="transmembrane region" description="Helical" evidence="9">
    <location>
        <begin position="366"/>
        <end position="388"/>
    </location>
</feature>
<evidence type="ECO:0000256" key="3">
    <source>
        <dbReference type="ARBA" id="ARBA00010918"/>
    </source>
</evidence>
<comment type="caution">
    <text evidence="11">The sequence shown here is derived from an EMBL/GenBank/DDBJ whole genome shotgun (WGS) entry which is preliminary data.</text>
</comment>
<keyword evidence="9" id="KW-0812">Transmembrane</keyword>
<evidence type="ECO:0000313" key="12">
    <source>
        <dbReference type="Proteomes" id="UP001177160"/>
    </source>
</evidence>
<dbReference type="EMBL" id="JAOVQM010000003">
    <property type="protein sequence ID" value="MCV2232331.1"/>
    <property type="molecule type" value="Genomic_DNA"/>
</dbReference>
<dbReference type="InterPro" id="IPR007484">
    <property type="entry name" value="Peptidase_M28"/>
</dbReference>
<feature type="transmembrane region" description="Helical" evidence="9">
    <location>
        <begin position="519"/>
        <end position="539"/>
    </location>
</feature>
<evidence type="ECO:0000256" key="7">
    <source>
        <dbReference type="ARBA" id="ARBA00023180"/>
    </source>
</evidence>
<evidence type="ECO:0000256" key="4">
    <source>
        <dbReference type="ARBA" id="ARBA00017435"/>
    </source>
</evidence>
<keyword evidence="6 9" id="KW-1133">Transmembrane helix</keyword>
<proteinExistence type="inferred from homology"/>
<evidence type="ECO:0000256" key="6">
    <source>
        <dbReference type="ARBA" id="ARBA00022989"/>
    </source>
</evidence>
<evidence type="ECO:0000313" key="11">
    <source>
        <dbReference type="EMBL" id="MCV2232331.1"/>
    </source>
</evidence>
<keyword evidence="9" id="KW-0472">Membrane</keyword>
<sequence>MIIVKKVALWTLVVSLFLSLFVLYTPKPKMSDGSFSAVRALEHIEVISREPHSVFDPVAHEAVRQYIKNTLIDYVGAGNVTEYNYTKEELNEGTEYDIQNVLGVIPGETEVGIMLVGHYDSRGHIGRYGELGRSYGAADDGYALGTMLEIAYLYKDANPKNSIYFLFTDAEETGLYGARMISTETELMDKIGFIINIEARGVSGAAYMFETSSNNLKVIDFYRKANLPVSYSLATAVYQVMPNYTDFTEFLSIDKQGINFAVLEGLSHYHTPLDNYLEVHVSSIQHYGEQIEPLVKTYAMDEAYGDVDYFVSNQDAVFFTLFANVFVSYSETLANIMHIVTLLLFIGLVVWLYRQKAVEPGKVLHYTTRFLLVFVGFIVVAYGFAQLMALFGRTPFSLTYVRMNGSELPTLLFMILLIGIGYQYYTVKVNTLEKMRAFLIFGIAFHLLLALITGFVLSGASFLFFVPSLLGVVSLYVSKTDYVWVKHGVYGLTTVVSILLIVPILYSFFLALTVGGTPILVALLFIHLTVLLPVFKLHLGLSN</sequence>
<feature type="transmembrane region" description="Helical" evidence="9">
    <location>
        <begin position="336"/>
        <end position="354"/>
    </location>
</feature>
<evidence type="ECO:0000256" key="9">
    <source>
        <dbReference type="SAM" id="Phobius"/>
    </source>
</evidence>
<comment type="function">
    <text evidence="1">May be involved in vacuolar sorting and osmoregulation.</text>
</comment>
<keyword evidence="5" id="KW-0926">Vacuole</keyword>
<feature type="transmembrane region" description="Helical" evidence="9">
    <location>
        <begin position="7"/>
        <end position="24"/>
    </location>
</feature>
<dbReference type="SUPFAM" id="SSF53187">
    <property type="entry name" value="Zn-dependent exopeptidases"/>
    <property type="match status" value="1"/>
</dbReference>
<evidence type="ECO:0000259" key="10">
    <source>
        <dbReference type="Pfam" id="PF04389"/>
    </source>
</evidence>
<dbReference type="Pfam" id="PF04389">
    <property type="entry name" value="Peptidase_M28"/>
    <property type="match status" value="1"/>
</dbReference>